<proteinExistence type="predicted"/>
<protein>
    <submittedName>
        <fullName evidence="1">Putative ABC-type ATPase</fullName>
    </submittedName>
</protein>
<sequence length="193" mass="22004">MENNKRYTIFAGVNGAGKSTLYSLLKQAELGERINADEILFSNGWDWRDEKAQFKSMRIALEKINRCIQSGTSFNQETTLSGISIVKTIQAAKEQGFFVKMCYIGLESPELAIERVAKRVTEGGHGIKEEDIRRRYEASLKMLKEVAPLCDSVAFFDNTIRYKKVANLNNKHLQIKDSGIPWFNRAMEWISEA</sequence>
<dbReference type="PANTHER" id="PTHR39206:SF1">
    <property type="entry name" value="SLL8004 PROTEIN"/>
    <property type="match status" value="1"/>
</dbReference>
<accession>A0A7W9W1N8</accession>
<dbReference type="GeneID" id="85014571"/>
<dbReference type="AlphaFoldDB" id="A0A7W9W1N8"/>
<dbReference type="InterPro" id="IPR027417">
    <property type="entry name" value="P-loop_NTPase"/>
</dbReference>
<evidence type="ECO:0000313" key="2">
    <source>
        <dbReference type="Proteomes" id="UP000522163"/>
    </source>
</evidence>
<dbReference type="RefSeq" id="WP_183683563.1">
    <property type="nucleotide sequence ID" value="NZ_JACHHH010000004.1"/>
</dbReference>
<dbReference type="Gene3D" id="3.40.50.300">
    <property type="entry name" value="P-loop containing nucleotide triphosphate hydrolases"/>
    <property type="match status" value="1"/>
</dbReference>
<comment type="caution">
    <text evidence="1">The sequence shown here is derived from an EMBL/GenBank/DDBJ whole genome shotgun (WGS) entry which is preliminary data.</text>
</comment>
<dbReference type="Proteomes" id="UP000522163">
    <property type="component" value="Unassembled WGS sequence"/>
</dbReference>
<reference evidence="1 2" key="1">
    <citation type="submission" date="2020-08" db="EMBL/GenBank/DDBJ databases">
        <title>Genomic Encyclopedia of Type Strains, Phase IV (KMG-IV): sequencing the most valuable type-strain genomes for metagenomic binning, comparative biology and taxonomic classification.</title>
        <authorList>
            <person name="Goeker M."/>
        </authorList>
    </citation>
    <scope>NUCLEOTIDE SEQUENCE [LARGE SCALE GENOMIC DNA]</scope>
    <source>
        <strain evidence="1 2">DSM 17245</strain>
    </source>
</reference>
<name>A0A7W9W1N8_9FIRM</name>
<dbReference type="SUPFAM" id="SSF52540">
    <property type="entry name" value="P-loop containing nucleoside triphosphate hydrolases"/>
    <property type="match status" value="1"/>
</dbReference>
<evidence type="ECO:0000313" key="1">
    <source>
        <dbReference type="EMBL" id="MBB6041045.1"/>
    </source>
</evidence>
<organism evidence="1 2">
    <name type="scientific">Oribacterium sinus</name>
    <dbReference type="NCBI Taxonomy" id="237576"/>
    <lineage>
        <taxon>Bacteria</taxon>
        <taxon>Bacillati</taxon>
        <taxon>Bacillota</taxon>
        <taxon>Clostridia</taxon>
        <taxon>Lachnospirales</taxon>
        <taxon>Lachnospiraceae</taxon>
        <taxon>Oribacterium</taxon>
    </lineage>
</organism>
<dbReference type="PANTHER" id="PTHR39206">
    <property type="entry name" value="SLL8004 PROTEIN"/>
    <property type="match status" value="1"/>
</dbReference>
<gene>
    <name evidence="1" type="ORF">HNQ46_001017</name>
</gene>
<dbReference type="EMBL" id="JACHHH010000004">
    <property type="protein sequence ID" value="MBB6041045.1"/>
    <property type="molecule type" value="Genomic_DNA"/>
</dbReference>